<protein>
    <submittedName>
        <fullName evidence="2">Uncharacterized protein</fullName>
    </submittedName>
</protein>
<dbReference type="Proteomes" id="UP000197535">
    <property type="component" value="Unassembled WGS sequence"/>
</dbReference>
<keyword evidence="3" id="KW-1185">Reference proteome</keyword>
<dbReference type="AlphaFoldDB" id="A0A254T5W5"/>
<proteinExistence type="predicted"/>
<accession>A0A254T5W5</accession>
<sequence>MRPLLIALCLVLWLPARASASPSQIDLIYSESTDAQCAEQHNYQIRAEWAAELHARLPEFVSLWNSVAPPMLDAVTALTGKTVETPRAVRLTLCDTPSQSMVEPSVNMRFALRSFTPQAVPLRYKADTAFHEILHGFVHRHTPAGSALLRERKGESRCVRNHLHLLALQKAVLLSLGATQELAQVIAIDSQLPSACYKRAWELVNETEGTYKQYVSELAR</sequence>
<comment type="caution">
    <text evidence="2">The sequence shown here is derived from an EMBL/GenBank/DDBJ whole genome shotgun (WGS) entry which is preliminary data.</text>
</comment>
<evidence type="ECO:0000256" key="1">
    <source>
        <dbReference type="SAM" id="SignalP"/>
    </source>
</evidence>
<evidence type="ECO:0000313" key="2">
    <source>
        <dbReference type="EMBL" id="OWW18060.1"/>
    </source>
</evidence>
<gene>
    <name evidence="2" type="ORF">AYR66_02725</name>
</gene>
<dbReference type="EMBL" id="LSTO01000034">
    <property type="protein sequence ID" value="OWW18060.1"/>
    <property type="molecule type" value="Genomic_DNA"/>
</dbReference>
<reference evidence="2 3" key="1">
    <citation type="submission" date="2016-02" db="EMBL/GenBank/DDBJ databases">
        <authorList>
            <person name="Wen L."/>
            <person name="He K."/>
            <person name="Yang H."/>
        </authorList>
    </citation>
    <scope>NUCLEOTIDE SEQUENCE [LARGE SCALE GENOMIC DNA]</scope>
    <source>
        <strain evidence="2 3">TSA40</strain>
    </source>
</reference>
<name>A0A254T5W5_9BURK</name>
<feature type="chain" id="PRO_5013236674" evidence="1">
    <location>
        <begin position="21"/>
        <end position="220"/>
    </location>
</feature>
<organism evidence="2 3">
    <name type="scientific">Noviherbaspirillum denitrificans</name>
    <dbReference type="NCBI Taxonomy" id="1968433"/>
    <lineage>
        <taxon>Bacteria</taxon>
        <taxon>Pseudomonadati</taxon>
        <taxon>Pseudomonadota</taxon>
        <taxon>Betaproteobacteria</taxon>
        <taxon>Burkholderiales</taxon>
        <taxon>Oxalobacteraceae</taxon>
        <taxon>Noviherbaspirillum</taxon>
    </lineage>
</organism>
<keyword evidence="1" id="KW-0732">Signal</keyword>
<dbReference type="RefSeq" id="WP_088710779.1">
    <property type="nucleotide sequence ID" value="NZ_LSTO01000034.1"/>
</dbReference>
<dbReference type="OrthoDB" id="9153881at2"/>
<feature type="signal peptide" evidence="1">
    <location>
        <begin position="1"/>
        <end position="20"/>
    </location>
</feature>
<evidence type="ECO:0000313" key="3">
    <source>
        <dbReference type="Proteomes" id="UP000197535"/>
    </source>
</evidence>